<dbReference type="Gene3D" id="3.40.50.720">
    <property type="entry name" value="NAD(P)-binding Rossmann-like Domain"/>
    <property type="match status" value="1"/>
</dbReference>
<keyword evidence="2" id="KW-0520">NAD</keyword>
<organism evidence="6 7">
    <name type="scientific">Vibrio owensii CAIM 1854 = LMG 25443</name>
    <dbReference type="NCBI Taxonomy" id="1229493"/>
    <lineage>
        <taxon>Bacteria</taxon>
        <taxon>Pseudomonadati</taxon>
        <taxon>Pseudomonadota</taxon>
        <taxon>Gammaproteobacteria</taxon>
        <taxon>Vibrionales</taxon>
        <taxon>Vibrionaceae</taxon>
        <taxon>Vibrio</taxon>
    </lineage>
</organism>
<evidence type="ECO:0000313" key="7">
    <source>
        <dbReference type="Proteomes" id="UP000031586"/>
    </source>
</evidence>
<dbReference type="SUPFAM" id="SSF48179">
    <property type="entry name" value="6-phosphogluconate dehydrogenase C-terminal domain-like"/>
    <property type="match status" value="1"/>
</dbReference>
<dbReference type="InterPro" id="IPR036291">
    <property type="entry name" value="NAD(P)-bd_dom_sf"/>
</dbReference>
<evidence type="ECO:0000256" key="2">
    <source>
        <dbReference type="ARBA" id="ARBA00023027"/>
    </source>
</evidence>
<dbReference type="SUPFAM" id="SSF51735">
    <property type="entry name" value="NAD(P)-binding Rossmann-fold domains"/>
    <property type="match status" value="1"/>
</dbReference>
<dbReference type="InterPro" id="IPR002204">
    <property type="entry name" value="3-OH-isobutyrate_DH-rel_CS"/>
</dbReference>
<evidence type="ECO:0000259" key="5">
    <source>
        <dbReference type="Pfam" id="PF14833"/>
    </source>
</evidence>
<dbReference type="InterPro" id="IPR013328">
    <property type="entry name" value="6PGD_dom2"/>
</dbReference>
<evidence type="ECO:0000256" key="1">
    <source>
        <dbReference type="ARBA" id="ARBA00023002"/>
    </source>
</evidence>
<dbReference type="RefSeq" id="WP_020197705.1">
    <property type="nucleotide sequence ID" value="NZ_BAOH01000138.1"/>
</dbReference>
<dbReference type="Pfam" id="PF14833">
    <property type="entry name" value="NAD_binding_11"/>
    <property type="match status" value="1"/>
</dbReference>
<dbReference type="AlphaFoldDB" id="A0A0C1ZEA2"/>
<protein>
    <submittedName>
        <fullName evidence="6">3-hydroxyisobutyrate dehydrogenase</fullName>
    </submittedName>
</protein>
<evidence type="ECO:0000313" key="6">
    <source>
        <dbReference type="EMBL" id="KIF54369.1"/>
    </source>
</evidence>
<accession>A0A0C1ZEA2</accession>
<feature type="domain" description="6-phosphogluconate dehydrogenase NADP-binding" evidence="4">
    <location>
        <begin position="3"/>
        <end position="160"/>
    </location>
</feature>
<keyword evidence="1" id="KW-0560">Oxidoreductase</keyword>
<dbReference type="PATRIC" id="fig|1229493.5.peg.5896"/>
<gene>
    <name evidence="6" type="ORF">H735_04815</name>
</gene>
<feature type="active site" evidence="3">
    <location>
        <position position="169"/>
    </location>
</feature>
<dbReference type="GO" id="GO:0016054">
    <property type="term" value="P:organic acid catabolic process"/>
    <property type="evidence" value="ECO:0007669"/>
    <property type="project" value="UniProtKB-ARBA"/>
</dbReference>
<feature type="domain" description="3-hydroxyisobutyrate dehydrogenase-like NAD-binding" evidence="5">
    <location>
        <begin position="163"/>
        <end position="282"/>
    </location>
</feature>
<comment type="caution">
    <text evidence="6">The sequence shown here is derived from an EMBL/GenBank/DDBJ whole genome shotgun (WGS) entry which is preliminary data.</text>
</comment>
<dbReference type="PIRSF" id="PIRSF000103">
    <property type="entry name" value="HIBADH"/>
    <property type="match status" value="1"/>
</dbReference>
<dbReference type="PANTHER" id="PTHR22981">
    <property type="entry name" value="3-HYDROXYISOBUTYRATE DEHYDROGENASE-RELATED"/>
    <property type="match status" value="1"/>
</dbReference>
<dbReference type="InterPro" id="IPR006115">
    <property type="entry name" value="6PGDH_NADP-bd"/>
</dbReference>
<dbReference type="InterPro" id="IPR029154">
    <property type="entry name" value="HIBADH-like_NADP-bd"/>
</dbReference>
<evidence type="ECO:0000256" key="3">
    <source>
        <dbReference type="PIRSR" id="PIRSR000103-1"/>
    </source>
</evidence>
<dbReference type="Gene3D" id="1.10.1040.10">
    <property type="entry name" value="N-(1-d-carboxylethyl)-l-norvaline Dehydrogenase, domain 2"/>
    <property type="match status" value="1"/>
</dbReference>
<dbReference type="GO" id="GO:0051287">
    <property type="term" value="F:NAD binding"/>
    <property type="evidence" value="ECO:0007669"/>
    <property type="project" value="InterPro"/>
</dbReference>
<dbReference type="GO" id="GO:0016616">
    <property type="term" value="F:oxidoreductase activity, acting on the CH-OH group of donors, NAD or NADP as acceptor"/>
    <property type="evidence" value="ECO:0007669"/>
    <property type="project" value="TreeGrafter"/>
</dbReference>
<dbReference type="PROSITE" id="PS00895">
    <property type="entry name" value="3_HYDROXYISOBUT_DH"/>
    <property type="match status" value="1"/>
</dbReference>
<dbReference type="Proteomes" id="UP000031586">
    <property type="component" value="Unassembled WGS sequence"/>
</dbReference>
<proteinExistence type="predicted"/>
<evidence type="ECO:0000259" key="4">
    <source>
        <dbReference type="Pfam" id="PF03446"/>
    </source>
</evidence>
<sequence>MQTIGFIGLGLMGEAMSKNIVQKHEGKVFVYDLNKEQVAKLVDAGATAADSIAEVAKKADVIISMVPKSVHVQAVYKELIPELSERHITIDMSTIDPSVSIEVSKQVAETGAIMLDAPVVKSVPAAIAADLGIYIGGDKAAYEKVEHILAMMGSNQIHLGDNGRGLVMKILHNNLVGGIQNAMNEMVAAAEHYGIEKDDFGTACSYGGASNFYMTGKLPAVAKQDYTTAFSLENMAKDVHIMKSMMEESGLILPGVDIVKAVYDQGLEAGIGGEDFCATYKVVQQNSKA</sequence>
<dbReference type="InterPro" id="IPR015815">
    <property type="entry name" value="HIBADH-related"/>
</dbReference>
<dbReference type="EMBL" id="JPRD01000008">
    <property type="protein sequence ID" value="KIF54369.1"/>
    <property type="molecule type" value="Genomic_DNA"/>
</dbReference>
<name>A0A0C1ZEA2_9VIBR</name>
<dbReference type="GO" id="GO:0050661">
    <property type="term" value="F:NADP binding"/>
    <property type="evidence" value="ECO:0007669"/>
    <property type="project" value="InterPro"/>
</dbReference>
<reference evidence="6 7" key="1">
    <citation type="submission" date="2014-07" db="EMBL/GenBank/DDBJ databases">
        <title>Unique and conserved regions in Vibrio harveyi and related species in comparison with the shrimp pathogen Vibrio harveyi CAIM 1792.</title>
        <authorList>
            <person name="Espinoza-Valles I."/>
            <person name="Vora G."/>
            <person name="Leekitcharoenphon P."/>
            <person name="Ussery D."/>
            <person name="Hoj L."/>
            <person name="Gomez-Gil B."/>
        </authorList>
    </citation>
    <scope>NUCLEOTIDE SEQUENCE [LARGE SCALE GENOMIC DNA]</scope>
    <source>
        <strain evidence="7">CAIM 1854 / LMG 25443</strain>
    </source>
</reference>
<dbReference type="InterPro" id="IPR008927">
    <property type="entry name" value="6-PGluconate_DH-like_C_sf"/>
</dbReference>
<dbReference type="PANTHER" id="PTHR22981:SF7">
    <property type="entry name" value="3-HYDROXYISOBUTYRATE DEHYDROGENASE, MITOCHONDRIAL"/>
    <property type="match status" value="1"/>
</dbReference>
<dbReference type="Pfam" id="PF03446">
    <property type="entry name" value="NAD_binding_2"/>
    <property type="match status" value="1"/>
</dbReference>